<dbReference type="GO" id="GO:0008999">
    <property type="term" value="F:protein-N-terminal-alanine acetyltransferase activity"/>
    <property type="evidence" value="ECO:0007669"/>
    <property type="project" value="TreeGrafter"/>
</dbReference>
<dbReference type="OrthoDB" id="9784774at2"/>
<comment type="similarity">
    <text evidence="3">Belongs to the acetyltransferase family. RimJ subfamily.</text>
</comment>
<sequence>MCLICDRIKMIKDEANPFFVKELETGYVVLGDTQRIEGYTLFLCKKHETELFDLDEDFATKYMKEMIFVAKAVKNAFCADKINYECLGQGDAHLHWHLFPRHEGDLGNYGNHGKGPVWWLPMEEFYADENCPSKEELFDLKQRLKAELERIVDISGTILKTSRLTLREFEQTDLDDFHEYASVDGVGQMAGWLPHQDKDETQRILDIFIGGRDTFAIVKDGKVIGSVGIKKFSAAKLAAFSNKKGCELGFVLSKDYWGQGIMPEAVLRVIDWLFEEQGMDFISCEHFVTNRQSKRVQEKCGFKYVKDSVYETSYGKIEQVKVNVLERKDWKDVEAGGKV</sequence>
<dbReference type="InterPro" id="IPR011146">
    <property type="entry name" value="HIT-like"/>
</dbReference>
<evidence type="ECO:0000259" key="5">
    <source>
        <dbReference type="PROSITE" id="PS51084"/>
    </source>
</evidence>
<dbReference type="InterPro" id="IPR016181">
    <property type="entry name" value="Acyl_CoA_acyltransferase"/>
</dbReference>
<dbReference type="EMBL" id="FOPI01000050">
    <property type="protein sequence ID" value="SFG60659.1"/>
    <property type="molecule type" value="Genomic_DNA"/>
</dbReference>
<dbReference type="Proteomes" id="UP000182635">
    <property type="component" value="Unassembled WGS sequence"/>
</dbReference>
<dbReference type="AlphaFoldDB" id="A0A1I2T9A6"/>
<name>A0A1I2T9A6_9LACO</name>
<feature type="domain" description="HIT" evidence="5">
    <location>
        <begin position="6"/>
        <end position="108"/>
    </location>
</feature>
<dbReference type="PROSITE" id="PS51084">
    <property type="entry name" value="HIT_2"/>
    <property type="match status" value="1"/>
</dbReference>
<dbReference type="Gene3D" id="3.40.630.30">
    <property type="match status" value="1"/>
</dbReference>
<gene>
    <name evidence="7" type="ORF">SAMN02910432_02011</name>
</gene>
<reference evidence="8" key="1">
    <citation type="submission" date="2016-10" db="EMBL/GenBank/DDBJ databases">
        <authorList>
            <person name="Varghese N."/>
            <person name="Submissions S."/>
        </authorList>
    </citation>
    <scope>NUCLEOTIDE SEQUENCE [LARGE SCALE GENOMIC DNA]</scope>
    <source>
        <strain evidence="8">DSM 20403</strain>
    </source>
</reference>
<accession>A0A1I2T9A6</accession>
<evidence type="ECO:0000313" key="7">
    <source>
        <dbReference type="EMBL" id="SFG60659.1"/>
    </source>
</evidence>
<keyword evidence="1 7" id="KW-0808">Transferase</keyword>
<evidence type="ECO:0000259" key="6">
    <source>
        <dbReference type="PROSITE" id="PS51186"/>
    </source>
</evidence>
<proteinExistence type="inferred from homology"/>
<organism evidence="7 8">
    <name type="scientific">Ligilactobacillus ruminis DSM 20403 = NBRC 102161</name>
    <dbReference type="NCBI Taxonomy" id="1423798"/>
    <lineage>
        <taxon>Bacteria</taxon>
        <taxon>Bacillati</taxon>
        <taxon>Bacillota</taxon>
        <taxon>Bacilli</taxon>
        <taxon>Lactobacillales</taxon>
        <taxon>Lactobacillaceae</taxon>
        <taxon>Ligilactobacillus</taxon>
    </lineage>
</organism>
<feature type="domain" description="N-acetyltransferase" evidence="6">
    <location>
        <begin position="164"/>
        <end position="331"/>
    </location>
</feature>
<keyword evidence="2" id="KW-0012">Acyltransferase</keyword>
<dbReference type="InterPro" id="IPR000182">
    <property type="entry name" value="GNAT_dom"/>
</dbReference>
<dbReference type="Pfam" id="PF13302">
    <property type="entry name" value="Acetyltransf_3"/>
    <property type="match status" value="1"/>
</dbReference>
<dbReference type="PANTHER" id="PTHR43792:SF8">
    <property type="entry name" value="[RIBOSOMAL PROTEIN US5]-ALANINE N-ACETYLTRANSFERASE"/>
    <property type="match status" value="1"/>
</dbReference>
<dbReference type="InterPro" id="IPR036265">
    <property type="entry name" value="HIT-like_sf"/>
</dbReference>
<dbReference type="Pfam" id="PF01230">
    <property type="entry name" value="HIT"/>
    <property type="match status" value="1"/>
</dbReference>
<evidence type="ECO:0000313" key="8">
    <source>
        <dbReference type="Proteomes" id="UP000182635"/>
    </source>
</evidence>
<feature type="short sequence motif" description="Histidine triad motif" evidence="4">
    <location>
        <begin position="93"/>
        <end position="97"/>
    </location>
</feature>
<evidence type="ECO:0000256" key="2">
    <source>
        <dbReference type="ARBA" id="ARBA00023315"/>
    </source>
</evidence>
<evidence type="ECO:0000256" key="4">
    <source>
        <dbReference type="PROSITE-ProRule" id="PRU00464"/>
    </source>
</evidence>
<evidence type="ECO:0000256" key="3">
    <source>
        <dbReference type="ARBA" id="ARBA00038502"/>
    </source>
</evidence>
<dbReference type="PANTHER" id="PTHR43792">
    <property type="entry name" value="GNAT FAMILY, PUTATIVE (AFU_ORTHOLOGUE AFUA_3G00765)-RELATED-RELATED"/>
    <property type="match status" value="1"/>
</dbReference>
<dbReference type="SUPFAM" id="SSF54197">
    <property type="entry name" value="HIT-like"/>
    <property type="match status" value="1"/>
</dbReference>
<dbReference type="GO" id="GO:0005737">
    <property type="term" value="C:cytoplasm"/>
    <property type="evidence" value="ECO:0007669"/>
    <property type="project" value="TreeGrafter"/>
</dbReference>
<dbReference type="RefSeq" id="WP_046922271.1">
    <property type="nucleotide sequence ID" value="NZ_AYYL01000065.1"/>
</dbReference>
<dbReference type="SUPFAM" id="SSF55729">
    <property type="entry name" value="Acyl-CoA N-acyltransferases (Nat)"/>
    <property type="match status" value="1"/>
</dbReference>
<protein>
    <submittedName>
        <fullName evidence="7">Protein N-acetyltransferase, RimJ/RimL family</fullName>
    </submittedName>
</protein>
<dbReference type="InterPro" id="IPR051531">
    <property type="entry name" value="N-acetyltransferase"/>
</dbReference>
<dbReference type="Gene3D" id="3.30.428.10">
    <property type="entry name" value="HIT-like"/>
    <property type="match status" value="1"/>
</dbReference>
<dbReference type="PROSITE" id="PS51186">
    <property type="entry name" value="GNAT"/>
    <property type="match status" value="1"/>
</dbReference>
<evidence type="ECO:0000256" key="1">
    <source>
        <dbReference type="ARBA" id="ARBA00022679"/>
    </source>
</evidence>